<dbReference type="PROSITE" id="PS00617">
    <property type="entry name" value="RECF_1"/>
    <property type="match status" value="1"/>
</dbReference>
<dbReference type="InterPro" id="IPR042174">
    <property type="entry name" value="RecF_2"/>
</dbReference>
<feature type="binding site" evidence="13">
    <location>
        <begin position="30"/>
        <end position="37"/>
    </location>
    <ligand>
        <name>ATP</name>
        <dbReference type="ChEBI" id="CHEBI:30616"/>
    </ligand>
</feature>
<keyword evidence="7 13" id="KW-0227">DNA damage</keyword>
<evidence type="ECO:0000256" key="11">
    <source>
        <dbReference type="ARBA" id="ARBA00023236"/>
    </source>
</evidence>
<comment type="caution">
    <text evidence="17">The sequence shown here is derived from an EMBL/GenBank/DDBJ whole genome shotgun (WGS) entry which is preliminary data.</text>
</comment>
<keyword evidence="9 13" id="KW-0238">DNA-binding</keyword>
<dbReference type="SUPFAM" id="SSF52540">
    <property type="entry name" value="P-loop containing nucleoside triphosphate hydrolases"/>
    <property type="match status" value="1"/>
</dbReference>
<evidence type="ECO:0000256" key="13">
    <source>
        <dbReference type="HAMAP-Rule" id="MF_00365"/>
    </source>
</evidence>
<evidence type="ECO:0000256" key="5">
    <source>
        <dbReference type="ARBA" id="ARBA00022705"/>
    </source>
</evidence>
<dbReference type="Gene3D" id="3.40.50.300">
    <property type="entry name" value="P-loop containing nucleotide triphosphate hydrolases"/>
    <property type="match status" value="1"/>
</dbReference>
<dbReference type="RefSeq" id="WP_006368619.1">
    <property type="nucleotide sequence ID" value="NZ_JAAXPC010000016.1"/>
</dbReference>
<feature type="compositionally biased region" description="Acidic residues" evidence="15">
    <location>
        <begin position="394"/>
        <end position="407"/>
    </location>
</feature>
<evidence type="ECO:0000256" key="2">
    <source>
        <dbReference type="ARBA" id="ARBA00008016"/>
    </source>
</evidence>
<keyword evidence="4 13" id="KW-0963">Cytoplasm</keyword>
<evidence type="ECO:0000256" key="10">
    <source>
        <dbReference type="ARBA" id="ARBA00023204"/>
    </source>
</evidence>
<evidence type="ECO:0000256" key="9">
    <source>
        <dbReference type="ARBA" id="ARBA00023125"/>
    </source>
</evidence>
<evidence type="ECO:0000256" key="8">
    <source>
        <dbReference type="ARBA" id="ARBA00022840"/>
    </source>
</evidence>
<evidence type="ECO:0000256" key="1">
    <source>
        <dbReference type="ARBA" id="ARBA00004496"/>
    </source>
</evidence>
<dbReference type="PANTHER" id="PTHR32182">
    <property type="entry name" value="DNA REPLICATION AND REPAIR PROTEIN RECF"/>
    <property type="match status" value="1"/>
</dbReference>
<dbReference type="Pfam" id="PF02463">
    <property type="entry name" value="SMC_N"/>
    <property type="match status" value="1"/>
</dbReference>
<dbReference type="GO" id="GO:0003697">
    <property type="term" value="F:single-stranded DNA binding"/>
    <property type="evidence" value="ECO:0007669"/>
    <property type="project" value="UniProtKB-UniRule"/>
</dbReference>
<gene>
    <name evidence="13 17" type="primary">recF</name>
    <name evidence="17" type="ORF">HGA05_21925</name>
</gene>
<dbReference type="EMBL" id="JAAXPC010000016">
    <property type="protein sequence ID" value="NKY04229.1"/>
    <property type="molecule type" value="Genomic_DNA"/>
</dbReference>
<evidence type="ECO:0000256" key="12">
    <source>
        <dbReference type="ARBA" id="ARBA00025401"/>
    </source>
</evidence>
<evidence type="ECO:0000256" key="6">
    <source>
        <dbReference type="ARBA" id="ARBA00022741"/>
    </source>
</evidence>
<name>A0A846WRP8_9ACTN</name>
<dbReference type="InterPro" id="IPR018078">
    <property type="entry name" value="DNA-binding_RecF_CS"/>
</dbReference>
<comment type="similarity">
    <text evidence="2 13 14">Belongs to the RecF family.</text>
</comment>
<evidence type="ECO:0000259" key="16">
    <source>
        <dbReference type="Pfam" id="PF02463"/>
    </source>
</evidence>
<comment type="function">
    <text evidence="12 13 14">The RecF protein is involved in DNA metabolism; it is required for DNA replication and normal SOS inducibility. RecF binds preferentially to single-stranded, linear DNA. It also seems to bind ATP.</text>
</comment>
<dbReference type="Proteomes" id="UP000563898">
    <property type="component" value="Unassembled WGS sequence"/>
</dbReference>
<dbReference type="PROSITE" id="PS00618">
    <property type="entry name" value="RECF_2"/>
    <property type="match status" value="1"/>
</dbReference>
<comment type="subcellular location">
    <subcellularLocation>
        <location evidence="1 13 14">Cytoplasm</location>
    </subcellularLocation>
</comment>
<accession>A0A846WRP8</accession>
<dbReference type="GO" id="GO:0006260">
    <property type="term" value="P:DNA replication"/>
    <property type="evidence" value="ECO:0007669"/>
    <property type="project" value="UniProtKB-UniRule"/>
</dbReference>
<keyword evidence="11 13" id="KW-0742">SOS response</keyword>
<evidence type="ECO:0000256" key="3">
    <source>
        <dbReference type="ARBA" id="ARBA00020170"/>
    </source>
</evidence>
<organism evidence="17 18">
    <name type="scientific">Gordonia polyisoprenivorans</name>
    <dbReference type="NCBI Taxonomy" id="84595"/>
    <lineage>
        <taxon>Bacteria</taxon>
        <taxon>Bacillati</taxon>
        <taxon>Actinomycetota</taxon>
        <taxon>Actinomycetes</taxon>
        <taxon>Mycobacteriales</taxon>
        <taxon>Gordoniaceae</taxon>
        <taxon>Gordonia</taxon>
    </lineage>
</organism>
<keyword evidence="6 13" id="KW-0547">Nucleotide-binding</keyword>
<dbReference type="InterPro" id="IPR027417">
    <property type="entry name" value="P-loop_NTPase"/>
</dbReference>
<feature type="region of interest" description="Disordered" evidence="15">
    <location>
        <begin position="387"/>
        <end position="432"/>
    </location>
</feature>
<dbReference type="HAMAP" id="MF_00365">
    <property type="entry name" value="RecF"/>
    <property type="match status" value="1"/>
</dbReference>
<feature type="domain" description="RecF/RecN/SMC N-terminal" evidence="16">
    <location>
        <begin position="3"/>
        <end position="360"/>
    </location>
</feature>
<dbReference type="InterPro" id="IPR001238">
    <property type="entry name" value="DNA-binding_RecF"/>
</dbReference>
<keyword evidence="8 13" id="KW-0067">ATP-binding</keyword>
<sequence>MFVRELHLRDFRSWPRVDVELASGPVIITGRNGFGKTNLVEALFYLATLRSHRVSTDAPLVRSSATSALVTATVENAGRELTASLQINAEGSNKAWLNTAPQRRPRDLLGVLRAVLFAPEDLLLVRGDPGDRRRFVDELVAQRGPRFAAARSDYDKVLRQRSALLKTAGAAMRRGGSDADSVISTLDVWDAQLAALGGQVTAARIDVLGDLEPHFAGSYAAIAPHSRPATLRYRPSVGDEIVPAAGESADPEAIEAALLTRLGEIRGKEIERGLSLVGPHRDDVDLVLGTDVAKGFASHGESWSLALALRLGSVELARAEGVEPVIMLDDVFAELDATRRRKLAEFTAGAEQLIITAAVAEDVPEGVGGRRIAVNMIEEDGVRHSVVAPAAETPDPDGPDPEGPDPDGPERDVAEPEVSETAVSDPPGRLTS</sequence>
<reference evidence="17 18" key="1">
    <citation type="submission" date="2020-04" db="EMBL/GenBank/DDBJ databases">
        <title>MicrobeNet Type strains.</title>
        <authorList>
            <person name="Nicholson A.C."/>
        </authorList>
    </citation>
    <scope>NUCLEOTIDE SEQUENCE [LARGE SCALE GENOMIC DNA]</scope>
    <source>
        <strain evidence="17 18">ATCC BAA-14</strain>
    </source>
</reference>
<keyword evidence="5 13" id="KW-0235">DNA replication</keyword>
<evidence type="ECO:0000313" key="17">
    <source>
        <dbReference type="EMBL" id="NKY04229.1"/>
    </source>
</evidence>
<evidence type="ECO:0000313" key="18">
    <source>
        <dbReference type="Proteomes" id="UP000563898"/>
    </source>
</evidence>
<dbReference type="AlphaFoldDB" id="A0A846WRP8"/>
<proteinExistence type="inferred from homology"/>
<dbReference type="GO" id="GO:0005737">
    <property type="term" value="C:cytoplasm"/>
    <property type="evidence" value="ECO:0007669"/>
    <property type="project" value="UniProtKB-SubCell"/>
</dbReference>
<dbReference type="Gene3D" id="1.20.1050.90">
    <property type="entry name" value="RecF/RecN/SMC, N-terminal domain"/>
    <property type="match status" value="1"/>
</dbReference>
<dbReference type="GO" id="GO:0000731">
    <property type="term" value="P:DNA synthesis involved in DNA repair"/>
    <property type="evidence" value="ECO:0007669"/>
    <property type="project" value="TreeGrafter"/>
</dbReference>
<evidence type="ECO:0000256" key="15">
    <source>
        <dbReference type="SAM" id="MobiDB-lite"/>
    </source>
</evidence>
<evidence type="ECO:0000256" key="14">
    <source>
        <dbReference type="RuleBase" id="RU000578"/>
    </source>
</evidence>
<keyword evidence="10 13" id="KW-0234">DNA repair</keyword>
<evidence type="ECO:0000256" key="7">
    <source>
        <dbReference type="ARBA" id="ARBA00022763"/>
    </source>
</evidence>
<protein>
    <recommendedName>
        <fullName evidence="3 13">DNA replication and repair protein RecF</fullName>
    </recommendedName>
</protein>
<dbReference type="NCBIfam" id="TIGR00611">
    <property type="entry name" value="recf"/>
    <property type="match status" value="1"/>
</dbReference>
<dbReference type="GO" id="GO:0009432">
    <property type="term" value="P:SOS response"/>
    <property type="evidence" value="ECO:0007669"/>
    <property type="project" value="UniProtKB-UniRule"/>
</dbReference>
<dbReference type="InterPro" id="IPR003395">
    <property type="entry name" value="RecF/RecN/SMC_N"/>
</dbReference>
<dbReference type="PANTHER" id="PTHR32182:SF0">
    <property type="entry name" value="DNA REPLICATION AND REPAIR PROTEIN RECF"/>
    <property type="match status" value="1"/>
</dbReference>
<dbReference type="GO" id="GO:0006302">
    <property type="term" value="P:double-strand break repair"/>
    <property type="evidence" value="ECO:0007669"/>
    <property type="project" value="TreeGrafter"/>
</dbReference>
<dbReference type="GO" id="GO:0005524">
    <property type="term" value="F:ATP binding"/>
    <property type="evidence" value="ECO:0007669"/>
    <property type="project" value="UniProtKB-UniRule"/>
</dbReference>
<evidence type="ECO:0000256" key="4">
    <source>
        <dbReference type="ARBA" id="ARBA00022490"/>
    </source>
</evidence>